<sequence length="298" mass="33023">MPSLAPNRFIEPFHSGSLRSISIVGRSRVQKRPAYRYLFLETSTRSESRCRKMQQALPTAHCELRRRCPGLCSTSYATPRCLPRRAARPWRVVAMASNSSNLFDYVDRQFEFMERQMDREIESMRMQVDRDVNAALSRAQAAEQQALRQQSQLFEGTRAGPNVDIQRQEESGPGMYRYYERIQITSGGGSGRTTYIGQPLPAAAASVVAPTPSLNPAFVGALVLAGGYLTLTAAFNKNYPLTNYAESKRWLLLALWPLLFLFSPKFREQFNAAVRGERAGIGREGPAGGAGGSGSGSL</sequence>
<gene>
    <name evidence="1" type="primary">PLEST011427</name>
    <name evidence="1" type="ORF">PLESTB_000673300</name>
</gene>
<comment type="caution">
    <text evidence="1">The sequence shown here is derived from an EMBL/GenBank/DDBJ whole genome shotgun (WGS) entry which is preliminary data.</text>
</comment>
<organism evidence="1 2">
    <name type="scientific">Pleodorina starrii</name>
    <dbReference type="NCBI Taxonomy" id="330485"/>
    <lineage>
        <taxon>Eukaryota</taxon>
        <taxon>Viridiplantae</taxon>
        <taxon>Chlorophyta</taxon>
        <taxon>core chlorophytes</taxon>
        <taxon>Chlorophyceae</taxon>
        <taxon>CS clade</taxon>
        <taxon>Chlamydomonadales</taxon>
        <taxon>Volvocaceae</taxon>
        <taxon>Pleodorina</taxon>
    </lineage>
</organism>
<reference evidence="1 2" key="1">
    <citation type="journal article" date="2023" name="Commun. Biol.">
        <title>Reorganization of the ancestral sex-determining regions during the evolution of trioecy in Pleodorina starrii.</title>
        <authorList>
            <person name="Takahashi K."/>
            <person name="Suzuki S."/>
            <person name="Kawai-Toyooka H."/>
            <person name="Yamamoto K."/>
            <person name="Hamaji T."/>
            <person name="Ootsuki R."/>
            <person name="Yamaguchi H."/>
            <person name="Kawachi M."/>
            <person name="Higashiyama T."/>
            <person name="Nozaki H."/>
        </authorList>
    </citation>
    <scope>NUCLEOTIDE SEQUENCE [LARGE SCALE GENOMIC DNA]</scope>
    <source>
        <strain evidence="1 2">NIES-4479</strain>
    </source>
</reference>
<keyword evidence="2" id="KW-1185">Reference proteome</keyword>
<evidence type="ECO:0000313" key="2">
    <source>
        <dbReference type="Proteomes" id="UP001165080"/>
    </source>
</evidence>
<dbReference type="AlphaFoldDB" id="A0A9W6F1Z1"/>
<name>A0A9W6F1Z1_9CHLO</name>
<dbReference type="Proteomes" id="UP001165080">
    <property type="component" value="Unassembled WGS sequence"/>
</dbReference>
<accession>A0A9W6F1Z1</accession>
<dbReference type="EMBL" id="BRXU01000006">
    <property type="protein sequence ID" value="GLC52830.1"/>
    <property type="molecule type" value="Genomic_DNA"/>
</dbReference>
<proteinExistence type="predicted"/>
<evidence type="ECO:0000313" key="1">
    <source>
        <dbReference type="EMBL" id="GLC52830.1"/>
    </source>
</evidence>
<protein>
    <submittedName>
        <fullName evidence="1">Uncharacterized protein</fullName>
    </submittedName>
</protein>